<dbReference type="CDD" id="cd11344">
    <property type="entry name" value="AmyAc_GlgE_like"/>
    <property type="match status" value="1"/>
</dbReference>
<evidence type="ECO:0000256" key="5">
    <source>
        <dbReference type="ARBA" id="ARBA00048735"/>
    </source>
</evidence>
<dbReference type="EMBL" id="DSVQ01000015">
    <property type="protein sequence ID" value="HGT39734.1"/>
    <property type="molecule type" value="Genomic_DNA"/>
</dbReference>
<feature type="binding site" evidence="6">
    <location>
        <position position="309"/>
    </location>
    <ligand>
        <name>alpha-maltose 1-phosphate</name>
        <dbReference type="ChEBI" id="CHEBI:63576"/>
    </ligand>
</feature>
<dbReference type="SMART" id="SM00642">
    <property type="entry name" value="Aamy"/>
    <property type="match status" value="1"/>
</dbReference>
<feature type="active site" description="Nucleophile" evidence="6">
    <location>
        <position position="380"/>
    </location>
</feature>
<dbReference type="Gene3D" id="2.60.40.10">
    <property type="entry name" value="Immunoglobulins"/>
    <property type="match status" value="1"/>
</dbReference>
<comment type="subunit">
    <text evidence="1 6">Homodimer.</text>
</comment>
<accession>A0A7C4LLN5</accession>
<dbReference type="Gene3D" id="1.20.58.80">
    <property type="entry name" value="Phosphotransferase system, lactose/cellobiose-type IIA subunit"/>
    <property type="match status" value="1"/>
</dbReference>
<comment type="catalytic activity">
    <reaction evidence="5 6">
        <text>alpha-maltose 1-phosphate + [(1-&gt;4)-alpha-D-glucosyl](n) = [(1-&gt;4)-alpha-D-glucosyl](n+2) + phosphate</text>
        <dbReference type="Rhea" id="RHEA:42692"/>
        <dbReference type="Rhea" id="RHEA-COMP:9584"/>
        <dbReference type="Rhea" id="RHEA-COMP:10183"/>
        <dbReference type="ChEBI" id="CHEBI:15444"/>
        <dbReference type="ChEBI" id="CHEBI:43474"/>
        <dbReference type="ChEBI" id="CHEBI:63576"/>
        <dbReference type="EC" id="2.4.99.16"/>
    </reaction>
</comment>
<feature type="binding site" evidence="6">
    <location>
        <position position="249"/>
    </location>
    <ligand>
        <name>alpha-maltose 1-phosphate</name>
        <dbReference type="ChEBI" id="CHEBI:63576"/>
    </ligand>
</feature>
<dbReference type="GO" id="GO:0004553">
    <property type="term" value="F:hydrolase activity, hydrolyzing O-glycosyl compounds"/>
    <property type="evidence" value="ECO:0007669"/>
    <property type="project" value="InterPro"/>
</dbReference>
<comment type="function">
    <text evidence="6">Maltosyltransferase that uses maltose 1-phosphate (M1P) as the sugar donor to elongate linear or branched alpha-(1-&gt;4)-glucans. Is involved in a branched alpha-glucan biosynthetic pathway from trehalose, together with TreS, Mak and GlgB.</text>
</comment>
<comment type="caution">
    <text evidence="8">The sequence shown here is derived from an EMBL/GenBank/DDBJ whole genome shotgun (WGS) entry which is preliminary data.</text>
</comment>
<dbReference type="InterPro" id="IPR006047">
    <property type="entry name" value="GH13_cat_dom"/>
</dbReference>
<comment type="similarity">
    <text evidence="6">Belongs to the glycosyl hydrolase 13 family. GlgE subfamily.</text>
</comment>
<dbReference type="PANTHER" id="PTHR47786">
    <property type="entry name" value="ALPHA-1,4-GLUCAN:MALTOSE-1-PHOSPHATE MALTOSYLTRANSFERASE"/>
    <property type="match status" value="1"/>
</dbReference>
<evidence type="ECO:0000256" key="1">
    <source>
        <dbReference type="ARBA" id="ARBA00011738"/>
    </source>
</evidence>
<dbReference type="InterPro" id="IPR026585">
    <property type="entry name" value="GlgE"/>
</dbReference>
<protein>
    <recommendedName>
        <fullName evidence="6">Alpha-1,4-glucan:maltose-1-phosphate maltosyltransferase</fullName>
        <shortName evidence="6">GMPMT</shortName>
        <ecNumber evidence="6">2.4.99.16</ecNumber>
    </recommendedName>
    <alternativeName>
        <fullName evidence="6">(1-&gt;4)-alpha-D-glucan:maltose-1-phosphate alpha-D-maltosyltransferase</fullName>
    </alternativeName>
</protein>
<dbReference type="Gene3D" id="3.20.20.80">
    <property type="entry name" value="Glycosidases"/>
    <property type="match status" value="1"/>
</dbReference>
<feature type="binding site" evidence="6">
    <location>
        <begin position="521"/>
        <end position="522"/>
    </location>
    <ligand>
        <name>alpha-maltose 1-phosphate</name>
        <dbReference type="ChEBI" id="CHEBI:63576"/>
    </ligand>
</feature>
<dbReference type="Pfam" id="PF21702">
    <property type="entry name" value="GLGE_C"/>
    <property type="match status" value="1"/>
</dbReference>
<proteinExistence type="inferred from homology"/>
<dbReference type="GO" id="GO:0030979">
    <property type="term" value="P:alpha-glucan biosynthetic process"/>
    <property type="evidence" value="ECO:0007669"/>
    <property type="project" value="UniProtKB-UniRule"/>
</dbReference>
<organism evidence="8">
    <name type="scientific">Schlesneria paludicola</name>
    <dbReference type="NCBI Taxonomy" id="360056"/>
    <lineage>
        <taxon>Bacteria</taxon>
        <taxon>Pseudomonadati</taxon>
        <taxon>Planctomycetota</taxon>
        <taxon>Planctomycetia</taxon>
        <taxon>Planctomycetales</taxon>
        <taxon>Planctomycetaceae</taxon>
        <taxon>Schlesneria</taxon>
    </lineage>
</organism>
<dbReference type="InterPro" id="IPR017853">
    <property type="entry name" value="GH"/>
</dbReference>
<evidence type="ECO:0000256" key="4">
    <source>
        <dbReference type="ARBA" id="ARBA00023277"/>
    </source>
</evidence>
<dbReference type="EC" id="2.4.99.16" evidence="6"/>
<dbReference type="Pfam" id="PF11896">
    <property type="entry name" value="GlgE_dom_N_S"/>
    <property type="match status" value="1"/>
</dbReference>
<dbReference type="PANTHER" id="PTHR47786:SF2">
    <property type="entry name" value="GLYCOSYL HYDROLASE FAMILY 13 CATALYTIC DOMAIN-CONTAINING PROTEIN"/>
    <property type="match status" value="1"/>
</dbReference>
<gene>
    <name evidence="6" type="primary">glgE</name>
    <name evidence="8" type="ORF">ENS64_10810</name>
</gene>
<dbReference type="InterPro" id="IPR013780">
    <property type="entry name" value="Glyco_hydro_b"/>
</dbReference>
<keyword evidence="3 6" id="KW-0808">Transferase</keyword>
<feature type="domain" description="Glycosyl hydrolase family 13 catalytic" evidence="7">
    <location>
        <begin position="197"/>
        <end position="546"/>
    </location>
</feature>
<feature type="active site" description="Proton donor" evidence="6">
    <location>
        <position position="409"/>
    </location>
</feature>
<keyword evidence="4 6" id="KW-0119">Carbohydrate metabolism</keyword>
<evidence type="ECO:0000259" key="7">
    <source>
        <dbReference type="SMART" id="SM00642"/>
    </source>
</evidence>
<dbReference type="InterPro" id="IPR013783">
    <property type="entry name" value="Ig-like_fold"/>
</dbReference>
<feature type="site" description="Transition state stabilizer" evidence="6">
    <location>
        <position position="467"/>
    </location>
</feature>
<evidence type="ECO:0000313" key="8">
    <source>
        <dbReference type="EMBL" id="HGT39734.1"/>
    </source>
</evidence>
<dbReference type="Gene3D" id="2.60.40.1180">
    <property type="entry name" value="Golgi alpha-mannosidase II"/>
    <property type="match status" value="1"/>
</dbReference>
<dbReference type="SUPFAM" id="SSF51445">
    <property type="entry name" value="(Trans)glycosidases"/>
    <property type="match status" value="1"/>
</dbReference>
<evidence type="ECO:0000256" key="3">
    <source>
        <dbReference type="ARBA" id="ARBA00022679"/>
    </source>
</evidence>
<reference evidence="8" key="1">
    <citation type="journal article" date="2020" name="mSystems">
        <title>Genome- and Community-Level Interaction Insights into Carbon Utilization and Element Cycling Functions of Hydrothermarchaeota in Hydrothermal Sediment.</title>
        <authorList>
            <person name="Zhou Z."/>
            <person name="Liu Y."/>
            <person name="Xu W."/>
            <person name="Pan J."/>
            <person name="Luo Z.H."/>
            <person name="Li M."/>
        </authorList>
    </citation>
    <scope>NUCLEOTIDE SEQUENCE [LARGE SCALE GENOMIC DNA]</scope>
    <source>
        <strain evidence="8">SpSt-508</strain>
    </source>
</reference>
<feature type="binding site" evidence="6">
    <location>
        <position position="381"/>
    </location>
    <ligand>
        <name>alpha-maltose 1-phosphate</name>
        <dbReference type="ChEBI" id="CHEBI:63576"/>
    </ligand>
</feature>
<sequence>MPVASPSRVIIENVRPEVDSGRFPIKRTVGEPIQVTADIFADGHDVLAAVVRYREAGEDTWREVPLVHTGHDHWEGCFSLHVLGRGEYTLEAWIDRFASWKRELRKKVDAGQDVHSELLEGAAWVRQTADRAPAAVAERLRHIADLLASGRDRQERIHAAMDERLAEWMAHYAERGSLVRYDRVLPVMVEPVLARFGAWYEMFPRSASPVPGRAATLREAEWRLPAIAAMGFDVLYLPPIHPIGRSFRKGPNNSLTAGPNDPGSPWAIGAAEGGHRAIHPDLGTLDDFAHFVAAARQAGLEIALDLAFQCSPDHPYVREHPEWFRHRPDGTIKYAENPPKKYQDIYPLDFECAAWRALQDELIDVVLFWIARGVSVFRVDNPHTKPFRFWERLIREVKERHPSTIFLSEAFTRPKVMRYLAKCGFSQSYTYFTWRNTKHELTEYFTELMHSPAREYMRPNLFANTPDILHEFLQFGGRPAFQIRLILAATLGATYGIYGPAFELCEHRAIPGTEEYLDSEKYQIRYWDLDQPHNLCGLITRINRIRRENPALQSDWSLHFVPNDNDKLLSYIKSTPDRSNMLLTVVSLDPHHTQSGWIHVPVERLGLPWEEPYQVHDLLTDERFLWNGSTNFVKLDPHQLPAHVFRIRRRIRSERDFDYFE</sequence>
<evidence type="ECO:0000256" key="6">
    <source>
        <dbReference type="HAMAP-Rule" id="MF_02124"/>
    </source>
</evidence>
<name>A0A7C4LLN5_9PLAN</name>
<keyword evidence="2 6" id="KW-0328">Glycosyltransferase</keyword>
<dbReference type="InterPro" id="IPR049171">
    <property type="entry name" value="GLGE_C"/>
</dbReference>
<dbReference type="InterPro" id="IPR021828">
    <property type="entry name" value="GlgE_dom_N/S"/>
</dbReference>
<dbReference type="GO" id="GO:0016758">
    <property type="term" value="F:hexosyltransferase activity"/>
    <property type="evidence" value="ECO:0007669"/>
    <property type="project" value="UniProtKB-UniRule"/>
</dbReference>
<dbReference type="HAMAP" id="MF_02124">
    <property type="entry name" value="GlgE"/>
    <property type="match status" value="1"/>
</dbReference>
<evidence type="ECO:0000256" key="2">
    <source>
        <dbReference type="ARBA" id="ARBA00022676"/>
    </source>
</evidence>
<dbReference type="AlphaFoldDB" id="A0A7C4LLN5"/>
<feature type="binding site" evidence="6">
    <location>
        <position position="344"/>
    </location>
    <ligand>
        <name>alpha-maltose 1-phosphate</name>
        <dbReference type="ChEBI" id="CHEBI:63576"/>
    </ligand>
</feature>